<reference evidence="1" key="1">
    <citation type="submission" date="2019-10" db="EMBL/GenBank/DDBJ databases">
        <authorList>
            <consortium name="DOE Joint Genome Institute"/>
            <person name="Kuo A."/>
            <person name="Miyauchi S."/>
            <person name="Kiss E."/>
            <person name="Drula E."/>
            <person name="Kohler A."/>
            <person name="Sanchez-Garcia M."/>
            <person name="Andreopoulos B."/>
            <person name="Barry K.W."/>
            <person name="Bonito G."/>
            <person name="Buee M."/>
            <person name="Carver A."/>
            <person name="Chen C."/>
            <person name="Cichocki N."/>
            <person name="Clum A."/>
            <person name="Culley D."/>
            <person name="Crous P.W."/>
            <person name="Fauchery L."/>
            <person name="Girlanda M."/>
            <person name="Hayes R."/>
            <person name="Keri Z."/>
            <person name="LaButti K."/>
            <person name="Lipzen A."/>
            <person name="Lombard V."/>
            <person name="Magnuson J."/>
            <person name="Maillard F."/>
            <person name="Morin E."/>
            <person name="Murat C."/>
            <person name="Nolan M."/>
            <person name="Ohm R."/>
            <person name="Pangilinan J."/>
            <person name="Pereira M."/>
            <person name="Perotto S."/>
            <person name="Peter M."/>
            <person name="Riley R."/>
            <person name="Sitrit Y."/>
            <person name="Stielow B."/>
            <person name="Szollosi G."/>
            <person name="Zifcakova L."/>
            <person name="Stursova M."/>
            <person name="Spatafora J.W."/>
            <person name="Tedersoo L."/>
            <person name="Vaario L.-M."/>
            <person name="Yamada A."/>
            <person name="Yan M."/>
            <person name="Wang P."/>
            <person name="Xu J."/>
            <person name="Bruns T."/>
            <person name="Baldrian P."/>
            <person name="Vilgalys R."/>
            <person name="Henrissat B."/>
            <person name="Grigoriev I.V."/>
            <person name="Hibbett D."/>
            <person name="Nagy L.G."/>
            <person name="Martin F.M."/>
        </authorList>
    </citation>
    <scope>NUCLEOTIDE SEQUENCE</scope>
    <source>
        <strain evidence="1">Prilba</strain>
    </source>
</reference>
<protein>
    <submittedName>
        <fullName evidence="1">Uncharacterized protein</fullName>
    </submittedName>
</protein>
<dbReference type="Proteomes" id="UP000759537">
    <property type="component" value="Unassembled WGS sequence"/>
</dbReference>
<name>A0A9P5MRD6_9AGAM</name>
<keyword evidence="2" id="KW-1185">Reference proteome</keyword>
<gene>
    <name evidence="1" type="ORF">DFH94DRAFT_762542</name>
</gene>
<accession>A0A9P5MRD6</accession>
<reference evidence="1" key="2">
    <citation type="journal article" date="2020" name="Nat. Commun.">
        <title>Large-scale genome sequencing of mycorrhizal fungi provides insights into the early evolution of symbiotic traits.</title>
        <authorList>
            <person name="Miyauchi S."/>
            <person name="Kiss E."/>
            <person name="Kuo A."/>
            <person name="Drula E."/>
            <person name="Kohler A."/>
            <person name="Sanchez-Garcia M."/>
            <person name="Morin E."/>
            <person name="Andreopoulos B."/>
            <person name="Barry K.W."/>
            <person name="Bonito G."/>
            <person name="Buee M."/>
            <person name="Carver A."/>
            <person name="Chen C."/>
            <person name="Cichocki N."/>
            <person name="Clum A."/>
            <person name="Culley D."/>
            <person name="Crous P.W."/>
            <person name="Fauchery L."/>
            <person name="Girlanda M."/>
            <person name="Hayes R.D."/>
            <person name="Keri Z."/>
            <person name="LaButti K."/>
            <person name="Lipzen A."/>
            <person name="Lombard V."/>
            <person name="Magnuson J."/>
            <person name="Maillard F."/>
            <person name="Murat C."/>
            <person name="Nolan M."/>
            <person name="Ohm R.A."/>
            <person name="Pangilinan J."/>
            <person name="Pereira M.F."/>
            <person name="Perotto S."/>
            <person name="Peter M."/>
            <person name="Pfister S."/>
            <person name="Riley R."/>
            <person name="Sitrit Y."/>
            <person name="Stielow J.B."/>
            <person name="Szollosi G."/>
            <person name="Zifcakova L."/>
            <person name="Stursova M."/>
            <person name="Spatafora J.W."/>
            <person name="Tedersoo L."/>
            <person name="Vaario L.M."/>
            <person name="Yamada A."/>
            <person name="Yan M."/>
            <person name="Wang P."/>
            <person name="Xu J."/>
            <person name="Bruns T."/>
            <person name="Baldrian P."/>
            <person name="Vilgalys R."/>
            <person name="Dunand C."/>
            <person name="Henrissat B."/>
            <person name="Grigoriev I.V."/>
            <person name="Hibbett D."/>
            <person name="Nagy L.G."/>
            <person name="Martin F.M."/>
        </authorList>
    </citation>
    <scope>NUCLEOTIDE SEQUENCE</scope>
    <source>
        <strain evidence="1">Prilba</strain>
    </source>
</reference>
<dbReference type="AlphaFoldDB" id="A0A9P5MRD6"/>
<evidence type="ECO:0000313" key="1">
    <source>
        <dbReference type="EMBL" id="KAF8474459.1"/>
    </source>
</evidence>
<dbReference type="EMBL" id="WHVB01000017">
    <property type="protein sequence ID" value="KAF8474459.1"/>
    <property type="molecule type" value="Genomic_DNA"/>
</dbReference>
<evidence type="ECO:0000313" key="2">
    <source>
        <dbReference type="Proteomes" id="UP000759537"/>
    </source>
</evidence>
<organism evidence="1 2">
    <name type="scientific">Russula ochroleuca</name>
    <dbReference type="NCBI Taxonomy" id="152965"/>
    <lineage>
        <taxon>Eukaryota</taxon>
        <taxon>Fungi</taxon>
        <taxon>Dikarya</taxon>
        <taxon>Basidiomycota</taxon>
        <taxon>Agaricomycotina</taxon>
        <taxon>Agaricomycetes</taxon>
        <taxon>Russulales</taxon>
        <taxon>Russulaceae</taxon>
        <taxon>Russula</taxon>
    </lineage>
</organism>
<comment type="caution">
    <text evidence="1">The sequence shown here is derived from an EMBL/GenBank/DDBJ whole genome shotgun (WGS) entry which is preliminary data.</text>
</comment>
<proteinExistence type="predicted"/>
<sequence length="76" mass="8319">MRCNFRLSPIPFVPLWASAKAVDLGCLGDDKLKDCHTPAIVTTHGDSFVCPPRAPLFVRSALRIFACCEEIAERGS</sequence>